<dbReference type="Proteomes" id="UP000253495">
    <property type="component" value="Unassembled WGS sequence"/>
</dbReference>
<dbReference type="EMBL" id="QPJC01000001">
    <property type="protein sequence ID" value="RCW46946.1"/>
    <property type="molecule type" value="Genomic_DNA"/>
</dbReference>
<comment type="caution">
    <text evidence="1">The sequence shown here is derived from an EMBL/GenBank/DDBJ whole genome shotgun (WGS) entry which is preliminary data.</text>
</comment>
<organism evidence="1 2">
    <name type="scientific">Halopolyspora algeriensis</name>
    <dbReference type="NCBI Taxonomy" id="1500506"/>
    <lineage>
        <taxon>Bacteria</taxon>
        <taxon>Bacillati</taxon>
        <taxon>Actinomycetota</taxon>
        <taxon>Actinomycetes</taxon>
        <taxon>Actinomycetes incertae sedis</taxon>
        <taxon>Halopolyspora</taxon>
    </lineage>
</organism>
<dbReference type="AlphaFoldDB" id="A0A368VXL9"/>
<name>A0A368VXL9_9ACTN</name>
<keyword evidence="2" id="KW-1185">Reference proteome</keyword>
<reference evidence="1 2" key="1">
    <citation type="submission" date="2018-07" db="EMBL/GenBank/DDBJ databases">
        <title>Genomic Encyclopedia of Type Strains, Phase III (KMG-III): the genomes of soil and plant-associated and newly described type strains.</title>
        <authorList>
            <person name="Whitman W."/>
        </authorList>
    </citation>
    <scope>NUCLEOTIDE SEQUENCE [LARGE SCALE GENOMIC DNA]</scope>
    <source>
        <strain evidence="1 2">CECT 8575</strain>
    </source>
</reference>
<evidence type="ECO:0008006" key="3">
    <source>
        <dbReference type="Google" id="ProtNLM"/>
    </source>
</evidence>
<evidence type="ECO:0000313" key="1">
    <source>
        <dbReference type="EMBL" id="RCW46946.1"/>
    </source>
</evidence>
<sequence>MLELVSDSAQAPASGALRCRPAGRETRELTFVLPGRLVELDLVSTVPGMFRACGMVISRAGQTVPTGEVVLRHPEGQCVGELDSHGGFRVEDVPAGPLSVVLRTARSGCAVADWLVC</sequence>
<protein>
    <recommendedName>
        <fullName evidence="3">Carboxypeptidase regulatory-like domain-containing protein</fullName>
    </recommendedName>
</protein>
<dbReference type="RefSeq" id="WP_246195734.1">
    <property type="nucleotide sequence ID" value="NZ_QPJC01000001.1"/>
</dbReference>
<accession>A0A368VXL9</accession>
<gene>
    <name evidence="1" type="ORF">DFQ14_101286</name>
</gene>
<proteinExistence type="predicted"/>
<evidence type="ECO:0000313" key="2">
    <source>
        <dbReference type="Proteomes" id="UP000253495"/>
    </source>
</evidence>